<dbReference type="Proteomes" id="UP000199283">
    <property type="component" value="Unassembled WGS sequence"/>
</dbReference>
<evidence type="ECO:0000313" key="2">
    <source>
        <dbReference type="Proteomes" id="UP000199283"/>
    </source>
</evidence>
<accession>A0A1H7SGJ3</accession>
<organism evidence="1 2">
    <name type="scientific">Jannaschia helgolandensis</name>
    <dbReference type="NCBI Taxonomy" id="188906"/>
    <lineage>
        <taxon>Bacteria</taxon>
        <taxon>Pseudomonadati</taxon>
        <taxon>Pseudomonadota</taxon>
        <taxon>Alphaproteobacteria</taxon>
        <taxon>Rhodobacterales</taxon>
        <taxon>Roseobacteraceae</taxon>
        <taxon>Jannaschia</taxon>
    </lineage>
</organism>
<protein>
    <submittedName>
        <fullName evidence="1">Uncharacterized protein</fullName>
    </submittedName>
</protein>
<reference evidence="1 2" key="1">
    <citation type="submission" date="2016-10" db="EMBL/GenBank/DDBJ databases">
        <authorList>
            <person name="de Groot N.N."/>
        </authorList>
    </citation>
    <scope>NUCLEOTIDE SEQUENCE [LARGE SCALE GENOMIC DNA]</scope>
    <source>
        <strain evidence="1 2">DSM 14858</strain>
    </source>
</reference>
<name>A0A1H7SGJ3_9RHOB</name>
<dbReference type="STRING" id="188906.SAMN04488526_3335"/>
<dbReference type="AlphaFoldDB" id="A0A1H7SGJ3"/>
<sequence length="74" mass="8070">MILHLGENLAPRTARERNDLLAVAGISACADRPLGFMGHFAIPSHDRDLPVVRPSYCKTELEGRAPGLTEAAFR</sequence>
<proteinExistence type="predicted"/>
<dbReference type="RefSeq" id="WP_092764904.1">
    <property type="nucleotide sequence ID" value="NZ_FNZQ01000008.1"/>
</dbReference>
<gene>
    <name evidence="1" type="ORF">SAMN04488526_3335</name>
</gene>
<dbReference type="EMBL" id="FNZQ01000008">
    <property type="protein sequence ID" value="SEL71306.1"/>
    <property type="molecule type" value="Genomic_DNA"/>
</dbReference>
<evidence type="ECO:0000313" key="1">
    <source>
        <dbReference type="EMBL" id="SEL71306.1"/>
    </source>
</evidence>
<keyword evidence="2" id="KW-1185">Reference proteome</keyword>